<evidence type="ECO:0000313" key="5">
    <source>
        <dbReference type="EMBL" id="MEE2060274.1"/>
    </source>
</evidence>
<dbReference type="InterPro" id="IPR039261">
    <property type="entry name" value="FNR_nucleotide-bd"/>
</dbReference>
<dbReference type="PRINTS" id="PR00410">
    <property type="entry name" value="PHEHYDRXLASE"/>
</dbReference>
<dbReference type="PANTHER" id="PTHR47354">
    <property type="entry name" value="NADH OXIDOREDUCTASE HCR"/>
    <property type="match status" value="1"/>
</dbReference>
<sequence length="263" mass="28442">MQSATSPASETEIAVSATVVEHHRLRHDLAVIRLECTEGIVPFRAGQYVDVTVPQRPNLPRRLSPALPPSRDGKLEFHVRTVPGGWVSGAIVSDTQPGDVWTITSPRGGDLHLDDTGRIAIMVAAGTGLAPMRALVLDAARRENPPRTFLFIGARTPRDLYAADMLALLGEALPWLTIVPVVESVEDPSVPDPWHQRILSRIGDIGADPDDLLEGSLDEIVTSYGAFGDHQVLVCGPGAMVQTTVQRLTEAGTPIENIRFDPY</sequence>
<protein>
    <submittedName>
        <fullName evidence="5">FAD-binding oxidoreductase</fullName>
    </submittedName>
</protein>
<keyword evidence="2" id="KW-0001">2Fe-2S</keyword>
<evidence type="ECO:0000256" key="2">
    <source>
        <dbReference type="ARBA" id="ARBA00022714"/>
    </source>
</evidence>
<comment type="cofactor">
    <cofactor evidence="1">
        <name>FAD</name>
        <dbReference type="ChEBI" id="CHEBI:57692"/>
    </cofactor>
</comment>
<evidence type="ECO:0000256" key="3">
    <source>
        <dbReference type="ARBA" id="ARBA00023014"/>
    </source>
</evidence>
<dbReference type="InterPro" id="IPR001433">
    <property type="entry name" value="OxRdtase_FAD/NAD-bd"/>
</dbReference>
<reference evidence="5 6" key="1">
    <citation type="submission" date="2023-07" db="EMBL/GenBank/DDBJ databases">
        <authorList>
            <person name="Girao M."/>
            <person name="Carvalho M.F."/>
        </authorList>
    </citation>
    <scope>NUCLEOTIDE SEQUENCE [LARGE SCALE GENOMIC DNA]</scope>
    <source>
        <strain evidence="5 6">YIM65754</strain>
    </source>
</reference>
<dbReference type="InterPro" id="IPR017927">
    <property type="entry name" value="FAD-bd_FR_type"/>
</dbReference>
<gene>
    <name evidence="5" type="ORF">Q7514_22390</name>
</gene>
<dbReference type="InterPro" id="IPR017938">
    <property type="entry name" value="Riboflavin_synthase-like_b-brl"/>
</dbReference>
<evidence type="ECO:0000259" key="4">
    <source>
        <dbReference type="PROSITE" id="PS51384"/>
    </source>
</evidence>
<dbReference type="InterPro" id="IPR008333">
    <property type="entry name" value="Cbr1-like_FAD-bd_dom"/>
</dbReference>
<dbReference type="SUPFAM" id="SSF52343">
    <property type="entry name" value="Ferredoxin reductase-like, C-terminal NADP-linked domain"/>
    <property type="match status" value="1"/>
</dbReference>
<dbReference type="EMBL" id="JAUTXY010000012">
    <property type="protein sequence ID" value="MEE2060274.1"/>
    <property type="molecule type" value="Genomic_DNA"/>
</dbReference>
<dbReference type="Proteomes" id="UP001336020">
    <property type="component" value="Unassembled WGS sequence"/>
</dbReference>
<dbReference type="Gene3D" id="2.40.30.10">
    <property type="entry name" value="Translation factors"/>
    <property type="match status" value="1"/>
</dbReference>
<proteinExistence type="predicted"/>
<feature type="domain" description="FAD-binding FR-type" evidence="4">
    <location>
        <begin position="12"/>
        <end position="114"/>
    </location>
</feature>
<dbReference type="InterPro" id="IPR050415">
    <property type="entry name" value="MRET"/>
</dbReference>
<dbReference type="PANTHER" id="PTHR47354:SF5">
    <property type="entry name" value="PROTEIN RFBI"/>
    <property type="match status" value="1"/>
</dbReference>
<evidence type="ECO:0000313" key="6">
    <source>
        <dbReference type="Proteomes" id="UP001336020"/>
    </source>
</evidence>
<keyword evidence="3" id="KW-0411">Iron-sulfur</keyword>
<organism evidence="5 6">
    <name type="scientific">Rhodococcus artemisiae</name>
    <dbReference type="NCBI Taxonomy" id="714159"/>
    <lineage>
        <taxon>Bacteria</taxon>
        <taxon>Bacillati</taxon>
        <taxon>Actinomycetota</taxon>
        <taxon>Actinomycetes</taxon>
        <taxon>Mycobacteriales</taxon>
        <taxon>Nocardiaceae</taxon>
        <taxon>Rhodococcus</taxon>
    </lineage>
</organism>
<comment type="caution">
    <text evidence="5">The sequence shown here is derived from an EMBL/GenBank/DDBJ whole genome shotgun (WGS) entry which is preliminary data.</text>
</comment>
<dbReference type="CDD" id="cd06187">
    <property type="entry name" value="O2ase_reductase_like"/>
    <property type="match status" value="1"/>
</dbReference>
<dbReference type="PROSITE" id="PS51384">
    <property type="entry name" value="FAD_FR"/>
    <property type="match status" value="1"/>
</dbReference>
<keyword evidence="2" id="KW-0479">Metal-binding</keyword>
<accession>A0ABU7LFE2</accession>
<keyword evidence="6" id="KW-1185">Reference proteome</keyword>
<dbReference type="Gene3D" id="3.40.50.80">
    <property type="entry name" value="Nucleotide-binding domain of ferredoxin-NADP reductase (FNR) module"/>
    <property type="match status" value="1"/>
</dbReference>
<dbReference type="Pfam" id="PF00175">
    <property type="entry name" value="NAD_binding_1"/>
    <property type="match status" value="1"/>
</dbReference>
<dbReference type="Pfam" id="PF00970">
    <property type="entry name" value="FAD_binding_6"/>
    <property type="match status" value="1"/>
</dbReference>
<evidence type="ECO:0000256" key="1">
    <source>
        <dbReference type="ARBA" id="ARBA00001974"/>
    </source>
</evidence>
<keyword evidence="2" id="KW-0408">Iron</keyword>
<dbReference type="SUPFAM" id="SSF63380">
    <property type="entry name" value="Riboflavin synthase domain-like"/>
    <property type="match status" value="1"/>
</dbReference>
<name>A0ABU7LFE2_9NOCA</name>
<dbReference type="RefSeq" id="WP_330135468.1">
    <property type="nucleotide sequence ID" value="NZ_JAUTXY010000012.1"/>
</dbReference>